<evidence type="ECO:0000313" key="2">
    <source>
        <dbReference type="Proteomes" id="UP000826656"/>
    </source>
</evidence>
<reference evidence="1 2" key="1">
    <citation type="journal article" date="2021" name="bioRxiv">
        <title>Chromosome-scale and haplotype-resolved genome assembly of a tetraploid potato cultivar.</title>
        <authorList>
            <person name="Sun H."/>
            <person name="Jiao W.-B."/>
            <person name="Krause K."/>
            <person name="Campoy J.A."/>
            <person name="Goel M."/>
            <person name="Folz-Donahue K."/>
            <person name="Kukat C."/>
            <person name="Huettel B."/>
            <person name="Schneeberger K."/>
        </authorList>
    </citation>
    <scope>NUCLEOTIDE SEQUENCE [LARGE SCALE GENOMIC DNA]</scope>
    <source>
        <strain evidence="1">SolTubOtavaFocal</strain>
        <tissue evidence="1">Leaves</tissue>
    </source>
</reference>
<evidence type="ECO:0000313" key="1">
    <source>
        <dbReference type="EMBL" id="KAH0739282.1"/>
    </source>
</evidence>
<keyword evidence="2" id="KW-1185">Reference proteome</keyword>
<dbReference type="PANTHER" id="PTHR43061">
    <property type="entry name" value="GTP DIPHOSPHOKINASE RSH1, CHLOROPLASTIC-RELATED"/>
    <property type="match status" value="1"/>
</dbReference>
<accession>A0ABQ7TX56</accession>
<dbReference type="EMBL" id="JAIVGD010000028">
    <property type="protein sequence ID" value="KAH0739282.1"/>
    <property type="molecule type" value="Genomic_DNA"/>
</dbReference>
<proteinExistence type="predicted"/>
<gene>
    <name evidence="1" type="ORF">KY290_037987</name>
</gene>
<dbReference type="Proteomes" id="UP000826656">
    <property type="component" value="Unassembled WGS sequence"/>
</dbReference>
<dbReference type="PANTHER" id="PTHR43061:SF1">
    <property type="entry name" value="GTP DIPHOSPHOKINASE RSH1, CHLOROPLASTIC-RELATED"/>
    <property type="match status" value="1"/>
</dbReference>
<name>A0ABQ7TX56_SOLTU</name>
<organism evidence="1 2">
    <name type="scientific">Solanum tuberosum</name>
    <name type="common">Potato</name>
    <dbReference type="NCBI Taxonomy" id="4113"/>
    <lineage>
        <taxon>Eukaryota</taxon>
        <taxon>Viridiplantae</taxon>
        <taxon>Streptophyta</taxon>
        <taxon>Embryophyta</taxon>
        <taxon>Tracheophyta</taxon>
        <taxon>Spermatophyta</taxon>
        <taxon>Magnoliopsida</taxon>
        <taxon>eudicotyledons</taxon>
        <taxon>Gunneridae</taxon>
        <taxon>Pentapetalae</taxon>
        <taxon>asterids</taxon>
        <taxon>lamiids</taxon>
        <taxon>Solanales</taxon>
        <taxon>Solanaceae</taxon>
        <taxon>Solanoideae</taxon>
        <taxon>Solaneae</taxon>
        <taxon>Solanum</taxon>
    </lineage>
</organism>
<comment type="caution">
    <text evidence="1">The sequence shown here is derived from an EMBL/GenBank/DDBJ whole genome shotgun (WGS) entry which is preliminary data.</text>
</comment>
<protein>
    <submittedName>
        <fullName evidence="1">Uncharacterized protein</fullName>
    </submittedName>
</protein>
<sequence>MNVIPGVIENIAETDKGKGIGVVLFHIEANLESLLPQVGASSRIDMILGVLGWSTGCSWSENKQFLEC</sequence>